<dbReference type="EMBL" id="CP061799">
    <property type="protein sequence ID" value="QTA82731.1"/>
    <property type="molecule type" value="Genomic_DNA"/>
</dbReference>
<gene>
    <name evidence="2" type="ORF">dnl_51130</name>
</gene>
<accession>A0A975BCC7</accession>
<proteinExistence type="predicted"/>
<dbReference type="GO" id="GO:0016747">
    <property type="term" value="F:acyltransferase activity, transferring groups other than amino-acyl groups"/>
    <property type="evidence" value="ECO:0007669"/>
    <property type="project" value="InterPro"/>
</dbReference>
<dbReference type="KEGG" id="dli:dnl_51130"/>
<sequence length="88" mass="10104">MAEMGYWVGIEYWGNGYCTEATKKVLEYGFDTQNLNRIFAYHFGSNPASGRVMKKIGMKYEGCLRQAIKKWGKFEDSVLYGVLKSDLN</sequence>
<dbReference type="Pfam" id="PF13302">
    <property type="entry name" value="Acetyltransf_3"/>
    <property type="match status" value="1"/>
</dbReference>
<reference evidence="2" key="1">
    <citation type="journal article" date="2021" name="Microb. Physiol.">
        <title>Proteogenomic Insights into the Physiology of Marine, Sulfate-Reducing, Filamentous Desulfonema limicola and Desulfonema magnum.</title>
        <authorList>
            <person name="Schnaars V."/>
            <person name="Wohlbrand L."/>
            <person name="Scheve S."/>
            <person name="Hinrichs C."/>
            <person name="Reinhardt R."/>
            <person name="Rabus R."/>
        </authorList>
    </citation>
    <scope>NUCLEOTIDE SEQUENCE</scope>
    <source>
        <strain evidence="2">5ac10</strain>
    </source>
</reference>
<dbReference type="Gene3D" id="3.40.630.30">
    <property type="match status" value="1"/>
</dbReference>
<protein>
    <submittedName>
        <fullName evidence="2">GNAT domain-containing protein</fullName>
    </submittedName>
</protein>
<dbReference type="InterPro" id="IPR000182">
    <property type="entry name" value="GNAT_dom"/>
</dbReference>
<dbReference type="SUPFAM" id="SSF55729">
    <property type="entry name" value="Acyl-CoA N-acyltransferases (Nat)"/>
    <property type="match status" value="1"/>
</dbReference>
<organism evidence="2 3">
    <name type="scientific">Desulfonema limicola</name>
    <dbReference type="NCBI Taxonomy" id="45656"/>
    <lineage>
        <taxon>Bacteria</taxon>
        <taxon>Pseudomonadati</taxon>
        <taxon>Thermodesulfobacteriota</taxon>
        <taxon>Desulfobacteria</taxon>
        <taxon>Desulfobacterales</taxon>
        <taxon>Desulfococcaceae</taxon>
        <taxon>Desulfonema</taxon>
    </lineage>
</organism>
<dbReference type="PANTHER" id="PTHR43792">
    <property type="entry name" value="GNAT FAMILY, PUTATIVE (AFU_ORTHOLOGUE AFUA_3G00765)-RELATED-RELATED"/>
    <property type="match status" value="1"/>
</dbReference>
<dbReference type="InterPro" id="IPR051531">
    <property type="entry name" value="N-acetyltransferase"/>
</dbReference>
<dbReference type="InterPro" id="IPR016181">
    <property type="entry name" value="Acyl_CoA_acyltransferase"/>
</dbReference>
<feature type="domain" description="N-acetyltransferase" evidence="1">
    <location>
        <begin position="2"/>
        <end position="59"/>
    </location>
</feature>
<name>A0A975BCC7_9BACT</name>
<dbReference type="AlphaFoldDB" id="A0A975BCC7"/>
<keyword evidence="3" id="KW-1185">Reference proteome</keyword>
<evidence type="ECO:0000259" key="1">
    <source>
        <dbReference type="Pfam" id="PF13302"/>
    </source>
</evidence>
<evidence type="ECO:0000313" key="2">
    <source>
        <dbReference type="EMBL" id="QTA82731.1"/>
    </source>
</evidence>
<evidence type="ECO:0000313" key="3">
    <source>
        <dbReference type="Proteomes" id="UP000663720"/>
    </source>
</evidence>
<dbReference type="Proteomes" id="UP000663720">
    <property type="component" value="Chromosome"/>
</dbReference>